<comment type="catalytic activity">
    <reaction evidence="9 11">
        <text>[(1-&gt;4)-alpha-D-galacturonosyl methyl ester](n) + n H2O = [(1-&gt;4)-alpha-D-galacturonosyl](n) + n methanol + n H(+)</text>
        <dbReference type="Rhea" id="RHEA:22380"/>
        <dbReference type="Rhea" id="RHEA-COMP:14570"/>
        <dbReference type="Rhea" id="RHEA-COMP:14573"/>
        <dbReference type="ChEBI" id="CHEBI:15377"/>
        <dbReference type="ChEBI" id="CHEBI:15378"/>
        <dbReference type="ChEBI" id="CHEBI:17790"/>
        <dbReference type="ChEBI" id="CHEBI:140522"/>
        <dbReference type="ChEBI" id="CHEBI:140523"/>
        <dbReference type="EC" id="3.1.1.11"/>
    </reaction>
</comment>
<dbReference type="OrthoDB" id="1546079at2759"/>
<accession>A0A5N6KBH0</accession>
<keyword evidence="14" id="KW-1185">Reference proteome</keyword>
<comment type="pathway">
    <text evidence="2 11">Glycan metabolism; pectin degradation; 2-dehydro-3-deoxy-D-gluconate from pectin: step 1/5.</text>
</comment>
<evidence type="ECO:0000256" key="3">
    <source>
        <dbReference type="ARBA" id="ARBA00008891"/>
    </source>
</evidence>
<keyword evidence="8 11" id="KW-0063">Aspartyl esterase</keyword>
<protein>
    <recommendedName>
        <fullName evidence="4 11">Pectinesterase</fullName>
        <ecNumber evidence="4 11">3.1.1.11</ecNumber>
    </recommendedName>
</protein>
<dbReference type="PROSITE" id="PS00503">
    <property type="entry name" value="PECTINESTERASE_2"/>
    <property type="match status" value="1"/>
</dbReference>
<dbReference type="InterPro" id="IPR000070">
    <property type="entry name" value="Pectinesterase_cat"/>
</dbReference>
<evidence type="ECO:0000256" key="10">
    <source>
        <dbReference type="PROSITE-ProRule" id="PRU10040"/>
    </source>
</evidence>
<dbReference type="InterPro" id="IPR011050">
    <property type="entry name" value="Pectin_lyase_fold/virulence"/>
</dbReference>
<dbReference type="GO" id="GO:0005576">
    <property type="term" value="C:extracellular region"/>
    <property type="evidence" value="ECO:0007669"/>
    <property type="project" value="UniProtKB-SubCell"/>
</dbReference>
<evidence type="ECO:0000256" key="2">
    <source>
        <dbReference type="ARBA" id="ARBA00005184"/>
    </source>
</evidence>
<dbReference type="UniPathway" id="UPA00545">
    <property type="reaction ID" value="UER00823"/>
</dbReference>
<feature type="domain" description="Pectinesterase catalytic" evidence="12">
    <location>
        <begin position="40"/>
        <end position="312"/>
    </location>
</feature>
<evidence type="ECO:0000256" key="8">
    <source>
        <dbReference type="ARBA" id="ARBA00023085"/>
    </source>
</evidence>
<feature type="chain" id="PRO_5031611064" description="Pectinesterase" evidence="11">
    <location>
        <begin position="20"/>
        <end position="389"/>
    </location>
</feature>
<evidence type="ECO:0000256" key="4">
    <source>
        <dbReference type="ARBA" id="ARBA00013229"/>
    </source>
</evidence>
<feature type="signal peptide" evidence="11">
    <location>
        <begin position="1"/>
        <end position="19"/>
    </location>
</feature>
<dbReference type="PANTHER" id="PTHR31321">
    <property type="entry name" value="ACYL-COA THIOESTER HYDROLASE YBHC-RELATED"/>
    <property type="match status" value="1"/>
</dbReference>
<sequence>MRSFAILSLVASIIGSVSASPVSSVRAISNARTSAPAGAVVVDQSGATAGSYKTFQAGVDALSKTTTDAQYLFVAPGNYFEQVYLPSLAGNLTIQGYTTDASTYENNEAILSYNLALVNTTSDDLTATFRAHNTNTKVYNLVIKNTFGHINQDGQNLALSSYASNVGFYATQFWGFQDTVLAEAGYQLYAKCLIVGAIDFIFGEKALAWFEKNDIRTISSGAITASGRASDSVDSWYVINNSNIARLNSSIPAGQNTLGRPWRDYARAVFQNSYLGDNIKAAGWEQWSTSTANTDHVTFGEYNNYGPGASGTRASFASKLSSAVEITTVLGVDYTREFYYDASYITGSLISCKYFLFCGAKLEGVGLGVHTFLQCIYIFITNVIEFQDF</sequence>
<feature type="active site" evidence="10">
    <location>
        <position position="199"/>
    </location>
</feature>
<evidence type="ECO:0000313" key="14">
    <source>
        <dbReference type="Proteomes" id="UP000326757"/>
    </source>
</evidence>
<reference evidence="13 14" key="1">
    <citation type="submission" date="2019-06" db="EMBL/GenBank/DDBJ databases">
        <title>Genome Sequence of the Brown Rot Fungal Pathogen Monilinia laxa.</title>
        <authorList>
            <person name="De Miccolis Angelini R.M."/>
            <person name="Landi L."/>
            <person name="Abate D."/>
            <person name="Pollastro S."/>
            <person name="Romanazzi G."/>
            <person name="Faretra F."/>
        </authorList>
    </citation>
    <scope>NUCLEOTIDE SEQUENCE [LARGE SCALE GENOMIC DNA]</scope>
    <source>
        <strain evidence="13 14">Mlax316</strain>
    </source>
</reference>
<dbReference type="SUPFAM" id="SSF51126">
    <property type="entry name" value="Pectin lyase-like"/>
    <property type="match status" value="1"/>
</dbReference>
<dbReference type="Proteomes" id="UP000326757">
    <property type="component" value="Unassembled WGS sequence"/>
</dbReference>
<dbReference type="EC" id="3.1.1.11" evidence="4 11"/>
<dbReference type="PANTHER" id="PTHR31321:SF127">
    <property type="entry name" value="PECTINESTERASE"/>
    <property type="match status" value="1"/>
</dbReference>
<comment type="function">
    <text evidence="11">Involved in maceration and soft-rotting of plant tissue.</text>
</comment>
<evidence type="ECO:0000256" key="6">
    <source>
        <dbReference type="ARBA" id="ARBA00022729"/>
    </source>
</evidence>
<comment type="subcellular location">
    <subcellularLocation>
        <location evidence="1 11">Secreted</location>
    </subcellularLocation>
</comment>
<dbReference type="InterPro" id="IPR012334">
    <property type="entry name" value="Pectin_lyas_fold"/>
</dbReference>
<dbReference type="GO" id="GO:0045490">
    <property type="term" value="P:pectin catabolic process"/>
    <property type="evidence" value="ECO:0007669"/>
    <property type="project" value="UniProtKB-UniRule"/>
</dbReference>
<evidence type="ECO:0000256" key="9">
    <source>
        <dbReference type="ARBA" id="ARBA00047928"/>
    </source>
</evidence>
<comment type="similarity">
    <text evidence="3">Belongs to the pectinesterase family.</text>
</comment>
<keyword evidence="5 11" id="KW-0964">Secreted</keyword>
<dbReference type="EMBL" id="VIGI01000005">
    <property type="protein sequence ID" value="KAB8300119.1"/>
    <property type="molecule type" value="Genomic_DNA"/>
</dbReference>
<dbReference type="FunFam" id="2.160.20.10:FF:000014">
    <property type="entry name" value="Pectinesterase"/>
    <property type="match status" value="1"/>
</dbReference>
<evidence type="ECO:0000256" key="7">
    <source>
        <dbReference type="ARBA" id="ARBA00022801"/>
    </source>
</evidence>
<dbReference type="Gene3D" id="2.160.20.10">
    <property type="entry name" value="Single-stranded right-handed beta-helix, Pectin lyase-like"/>
    <property type="match status" value="1"/>
</dbReference>
<keyword evidence="6 11" id="KW-0732">Signal</keyword>
<gene>
    <name evidence="13" type="ORF">EYC80_000349</name>
</gene>
<comment type="caution">
    <text evidence="13">The sequence shown here is derived from an EMBL/GenBank/DDBJ whole genome shotgun (WGS) entry which is preliminary data.</text>
</comment>
<dbReference type="GO" id="GO:0030599">
    <property type="term" value="F:pectinesterase activity"/>
    <property type="evidence" value="ECO:0007669"/>
    <property type="project" value="UniProtKB-UniRule"/>
</dbReference>
<evidence type="ECO:0000256" key="1">
    <source>
        <dbReference type="ARBA" id="ARBA00004613"/>
    </source>
</evidence>
<evidence type="ECO:0000256" key="11">
    <source>
        <dbReference type="RuleBase" id="RU000589"/>
    </source>
</evidence>
<evidence type="ECO:0000313" key="13">
    <source>
        <dbReference type="EMBL" id="KAB8300119.1"/>
    </source>
</evidence>
<organism evidence="13 14">
    <name type="scientific">Monilinia laxa</name>
    <name type="common">Brown rot fungus</name>
    <name type="synonym">Sclerotinia laxa</name>
    <dbReference type="NCBI Taxonomy" id="61186"/>
    <lineage>
        <taxon>Eukaryota</taxon>
        <taxon>Fungi</taxon>
        <taxon>Dikarya</taxon>
        <taxon>Ascomycota</taxon>
        <taxon>Pezizomycotina</taxon>
        <taxon>Leotiomycetes</taxon>
        <taxon>Helotiales</taxon>
        <taxon>Sclerotiniaceae</taxon>
        <taxon>Monilinia</taxon>
    </lineage>
</organism>
<keyword evidence="11" id="KW-0961">Cell wall biogenesis/degradation</keyword>
<dbReference type="InterPro" id="IPR033131">
    <property type="entry name" value="Pectinesterase_Asp_AS"/>
</dbReference>
<name>A0A5N6KBH0_MONLA</name>
<dbReference type="Pfam" id="PF01095">
    <property type="entry name" value="Pectinesterase"/>
    <property type="match status" value="1"/>
</dbReference>
<keyword evidence="7 11" id="KW-0378">Hydrolase</keyword>
<dbReference type="AlphaFoldDB" id="A0A5N6KBH0"/>
<proteinExistence type="inferred from homology"/>
<evidence type="ECO:0000259" key="12">
    <source>
        <dbReference type="Pfam" id="PF01095"/>
    </source>
</evidence>
<evidence type="ECO:0000256" key="5">
    <source>
        <dbReference type="ARBA" id="ARBA00022525"/>
    </source>
</evidence>
<dbReference type="GO" id="GO:0042545">
    <property type="term" value="P:cell wall modification"/>
    <property type="evidence" value="ECO:0007669"/>
    <property type="project" value="UniProtKB-UniRule"/>
</dbReference>